<evidence type="ECO:0000256" key="3">
    <source>
        <dbReference type="ARBA" id="ARBA00023163"/>
    </source>
</evidence>
<dbReference type="SUPFAM" id="SSF46785">
    <property type="entry name" value="Winged helix' DNA-binding domain"/>
    <property type="match status" value="1"/>
</dbReference>
<dbReference type="PROSITE" id="PS51077">
    <property type="entry name" value="HTH_ICLR"/>
    <property type="match status" value="1"/>
</dbReference>
<feature type="domain" description="IclR-ED" evidence="5">
    <location>
        <begin position="78"/>
        <end position="260"/>
    </location>
</feature>
<dbReference type="Proteomes" id="UP000289708">
    <property type="component" value="Unassembled WGS sequence"/>
</dbReference>
<dbReference type="InterPro" id="IPR005471">
    <property type="entry name" value="Tscrpt_reg_IclR_N"/>
</dbReference>
<dbReference type="GO" id="GO:0003700">
    <property type="term" value="F:DNA-binding transcription factor activity"/>
    <property type="evidence" value="ECO:0007669"/>
    <property type="project" value="TreeGrafter"/>
</dbReference>
<evidence type="ECO:0000259" key="4">
    <source>
        <dbReference type="PROSITE" id="PS51077"/>
    </source>
</evidence>
<dbReference type="SMART" id="SM00346">
    <property type="entry name" value="HTH_ICLR"/>
    <property type="match status" value="1"/>
</dbReference>
<dbReference type="PROSITE" id="PS51078">
    <property type="entry name" value="ICLR_ED"/>
    <property type="match status" value="1"/>
</dbReference>
<gene>
    <name evidence="6" type="ORF">EK403_05410</name>
</gene>
<dbReference type="AlphaFoldDB" id="A0A4Q0MKV8"/>
<dbReference type="RefSeq" id="WP_128776493.1">
    <property type="nucleotide sequence ID" value="NZ_RYFI01000004.1"/>
</dbReference>
<dbReference type="InterPro" id="IPR050707">
    <property type="entry name" value="HTH_MetabolicPath_Reg"/>
</dbReference>
<feature type="domain" description="HTH iclR-type" evidence="4">
    <location>
        <begin position="15"/>
        <end position="77"/>
    </location>
</feature>
<evidence type="ECO:0000256" key="1">
    <source>
        <dbReference type="ARBA" id="ARBA00023015"/>
    </source>
</evidence>
<dbReference type="Gene3D" id="3.30.450.40">
    <property type="match status" value="1"/>
</dbReference>
<dbReference type="GO" id="GO:0003677">
    <property type="term" value="F:DNA binding"/>
    <property type="evidence" value="ECO:0007669"/>
    <property type="project" value="UniProtKB-KW"/>
</dbReference>
<evidence type="ECO:0000259" key="5">
    <source>
        <dbReference type="PROSITE" id="PS51078"/>
    </source>
</evidence>
<sequence length="260" mass="28026">MALAQDEDGDRQPAGSALTRSLELLETVAAAAEAPTVAELCHKLSLPKPTAHRLCQRLEAEGYLAREPGGRRFAAGPRLLRMGLDALRSGIGADRRAVLEEVVREIGETCNFTTLVGHEVVYLERVEARWPLRMHLEPGSRVPLHCTASGKLFLAAMTPARRARMLDAIDLAAFTPSTITDRTALETELARIRKQGFSEDREEFLLGLVAISAPVVGRDGATLAAVACHGPSARFDLDDARRHLPTLRAAAGKLAATLLG</sequence>
<dbReference type="Gene3D" id="1.10.10.10">
    <property type="entry name" value="Winged helix-like DNA-binding domain superfamily/Winged helix DNA-binding domain"/>
    <property type="match status" value="1"/>
</dbReference>
<dbReference type="OrthoDB" id="8438735at2"/>
<keyword evidence="1" id="KW-0805">Transcription regulation</keyword>
<keyword evidence="3" id="KW-0804">Transcription</keyword>
<dbReference type="InterPro" id="IPR029016">
    <property type="entry name" value="GAF-like_dom_sf"/>
</dbReference>
<organism evidence="6 7">
    <name type="scientific">Hansschlegelia zhihuaiae</name>
    <dbReference type="NCBI Taxonomy" id="405005"/>
    <lineage>
        <taxon>Bacteria</taxon>
        <taxon>Pseudomonadati</taxon>
        <taxon>Pseudomonadota</taxon>
        <taxon>Alphaproteobacteria</taxon>
        <taxon>Hyphomicrobiales</taxon>
        <taxon>Methylopilaceae</taxon>
        <taxon>Hansschlegelia</taxon>
    </lineage>
</organism>
<dbReference type="PANTHER" id="PTHR30136:SF24">
    <property type="entry name" value="HTH-TYPE TRANSCRIPTIONAL REPRESSOR ALLR"/>
    <property type="match status" value="1"/>
</dbReference>
<name>A0A4Q0MKV8_9HYPH</name>
<dbReference type="InterPro" id="IPR014757">
    <property type="entry name" value="Tscrpt_reg_IclR_C"/>
</dbReference>
<comment type="caution">
    <text evidence="6">The sequence shown here is derived from an EMBL/GenBank/DDBJ whole genome shotgun (WGS) entry which is preliminary data.</text>
</comment>
<dbReference type="PANTHER" id="PTHR30136">
    <property type="entry name" value="HELIX-TURN-HELIX TRANSCRIPTIONAL REGULATOR, ICLR FAMILY"/>
    <property type="match status" value="1"/>
</dbReference>
<dbReference type="InterPro" id="IPR036388">
    <property type="entry name" value="WH-like_DNA-bd_sf"/>
</dbReference>
<reference evidence="6 7" key="1">
    <citation type="submission" date="2018-12" db="EMBL/GenBank/DDBJ databases">
        <title>bacterium Hansschlegelia zhihuaiae S113.</title>
        <authorList>
            <person name="He J."/>
        </authorList>
    </citation>
    <scope>NUCLEOTIDE SEQUENCE [LARGE SCALE GENOMIC DNA]</scope>
    <source>
        <strain evidence="6 7">S 113</strain>
    </source>
</reference>
<accession>A0A4Q0MKV8</accession>
<protein>
    <submittedName>
        <fullName evidence="6">IclR family transcriptional regulator</fullName>
    </submittedName>
</protein>
<dbReference type="GO" id="GO:0045892">
    <property type="term" value="P:negative regulation of DNA-templated transcription"/>
    <property type="evidence" value="ECO:0007669"/>
    <property type="project" value="TreeGrafter"/>
</dbReference>
<proteinExistence type="predicted"/>
<dbReference type="EMBL" id="RYFI01000004">
    <property type="protein sequence ID" value="RXF74268.1"/>
    <property type="molecule type" value="Genomic_DNA"/>
</dbReference>
<dbReference type="Pfam" id="PF01614">
    <property type="entry name" value="IclR_C"/>
    <property type="match status" value="1"/>
</dbReference>
<evidence type="ECO:0000313" key="7">
    <source>
        <dbReference type="Proteomes" id="UP000289708"/>
    </source>
</evidence>
<keyword evidence="7" id="KW-1185">Reference proteome</keyword>
<keyword evidence="2" id="KW-0238">DNA-binding</keyword>
<dbReference type="InterPro" id="IPR036390">
    <property type="entry name" value="WH_DNA-bd_sf"/>
</dbReference>
<dbReference type="Pfam" id="PF09339">
    <property type="entry name" value="HTH_IclR"/>
    <property type="match status" value="1"/>
</dbReference>
<evidence type="ECO:0000256" key="2">
    <source>
        <dbReference type="ARBA" id="ARBA00023125"/>
    </source>
</evidence>
<evidence type="ECO:0000313" key="6">
    <source>
        <dbReference type="EMBL" id="RXF74268.1"/>
    </source>
</evidence>
<dbReference type="SUPFAM" id="SSF55781">
    <property type="entry name" value="GAF domain-like"/>
    <property type="match status" value="1"/>
</dbReference>